<protein>
    <submittedName>
        <fullName evidence="3">Alpha/beta hydrolase</fullName>
    </submittedName>
</protein>
<evidence type="ECO:0000313" key="3">
    <source>
        <dbReference type="EMBL" id="MCC8396830.1"/>
    </source>
</evidence>
<organism evidence="3 4">
    <name type="scientific">Paraburkholderia sejongensis</name>
    <dbReference type="NCBI Taxonomy" id="2886946"/>
    <lineage>
        <taxon>Bacteria</taxon>
        <taxon>Pseudomonadati</taxon>
        <taxon>Pseudomonadota</taxon>
        <taxon>Betaproteobacteria</taxon>
        <taxon>Burkholderiales</taxon>
        <taxon>Burkholderiaceae</taxon>
        <taxon>Paraburkholderia</taxon>
    </lineage>
</organism>
<evidence type="ECO:0000313" key="4">
    <source>
        <dbReference type="Proteomes" id="UP001431019"/>
    </source>
</evidence>
<dbReference type="InterPro" id="IPR029058">
    <property type="entry name" value="AB_hydrolase_fold"/>
</dbReference>
<dbReference type="PROSITE" id="PS00122">
    <property type="entry name" value="CARBOXYLESTERASE_B_1"/>
    <property type="match status" value="1"/>
</dbReference>
<dbReference type="InterPro" id="IPR019826">
    <property type="entry name" value="Carboxylesterase_B_AS"/>
</dbReference>
<name>A0ABS8K3T8_9BURK</name>
<feature type="domain" description="BD-FAE-like" evidence="2">
    <location>
        <begin position="45"/>
        <end position="151"/>
    </location>
</feature>
<dbReference type="PANTHER" id="PTHR48081:SF9">
    <property type="entry name" value="CARBOXYLESTERASE"/>
    <property type="match status" value="1"/>
</dbReference>
<reference evidence="3 4" key="1">
    <citation type="submission" date="2021-11" db="EMBL/GenBank/DDBJ databases">
        <authorList>
            <person name="Oh E.-T."/>
            <person name="Kim S.-B."/>
        </authorList>
    </citation>
    <scope>NUCLEOTIDE SEQUENCE [LARGE SCALE GENOMIC DNA]</scope>
    <source>
        <strain evidence="3 4">MMS20-SJTR3</strain>
    </source>
</reference>
<dbReference type="InterPro" id="IPR050300">
    <property type="entry name" value="GDXG_lipolytic_enzyme"/>
</dbReference>
<dbReference type="RefSeq" id="WP_230513108.1">
    <property type="nucleotide sequence ID" value="NZ_JAJITD010000021.1"/>
</dbReference>
<gene>
    <name evidence="3" type="ORF">LJ656_30010</name>
</gene>
<accession>A0ABS8K3T8</accession>
<dbReference type="Proteomes" id="UP001431019">
    <property type="component" value="Unassembled WGS sequence"/>
</dbReference>
<dbReference type="GO" id="GO:0016787">
    <property type="term" value="F:hydrolase activity"/>
    <property type="evidence" value="ECO:0007669"/>
    <property type="project" value="UniProtKB-KW"/>
</dbReference>
<keyword evidence="4" id="KW-1185">Reference proteome</keyword>
<dbReference type="Gene3D" id="3.40.50.1820">
    <property type="entry name" value="alpha/beta hydrolase"/>
    <property type="match status" value="1"/>
</dbReference>
<dbReference type="Pfam" id="PF20434">
    <property type="entry name" value="BD-FAE"/>
    <property type="match status" value="1"/>
</dbReference>
<comment type="caution">
    <text evidence="3">The sequence shown here is derived from an EMBL/GenBank/DDBJ whole genome shotgun (WGS) entry which is preliminary data.</text>
</comment>
<evidence type="ECO:0000256" key="1">
    <source>
        <dbReference type="ARBA" id="ARBA00022801"/>
    </source>
</evidence>
<keyword evidence="1 3" id="KW-0378">Hydrolase</keyword>
<dbReference type="EMBL" id="JAJITD010000021">
    <property type="protein sequence ID" value="MCC8396830.1"/>
    <property type="molecule type" value="Genomic_DNA"/>
</dbReference>
<dbReference type="SUPFAM" id="SSF53474">
    <property type="entry name" value="alpha/beta-Hydrolases"/>
    <property type="match status" value="1"/>
</dbReference>
<proteinExistence type="predicted"/>
<sequence>MSTTPRRRFISLSLAACAAGIIAYRVHRRHKPGHIGYGKSPRQRLNVYTPQSRTGTTHPVVVYFYGGAWQGGALADARPVAQALAAHGIVTITPDYRVYPQTVFPAFLEDPAAAVRWTRDHVHEFGGNHDRIFVMGHSSGAHMAAMLATDPQYLAGQGMSNTSLSGMIGLAGPYAAIPTHDPHMDEIFPAALRQQALPIALVTGNEPPILLAAGTADTDVDPANSDRFADALRAHGDTVELKKYPGYGHDTIIKSFSAAPNAVSPVLADVTAFIAEHQRCDLTTSADKPHLSSS</sequence>
<dbReference type="InterPro" id="IPR049492">
    <property type="entry name" value="BD-FAE-like_dom"/>
</dbReference>
<evidence type="ECO:0000259" key="2">
    <source>
        <dbReference type="Pfam" id="PF20434"/>
    </source>
</evidence>
<dbReference type="PANTHER" id="PTHR48081">
    <property type="entry name" value="AB HYDROLASE SUPERFAMILY PROTEIN C4A8.06C"/>
    <property type="match status" value="1"/>
</dbReference>